<feature type="domain" description="Phosphotyrosine protein phosphatase I" evidence="4">
    <location>
        <begin position="2"/>
        <end position="191"/>
    </location>
</feature>
<accession>A0ABZ0V861</accession>
<comment type="similarity">
    <text evidence="1">Belongs to the low molecular weight phosphotyrosine protein phosphatase family.</text>
</comment>
<dbReference type="InterPro" id="IPR023485">
    <property type="entry name" value="Ptyr_pPase"/>
</dbReference>
<evidence type="ECO:0000313" key="6">
    <source>
        <dbReference type="Proteomes" id="UP001324533"/>
    </source>
</evidence>
<proteinExistence type="inferred from homology"/>
<keyword evidence="6" id="KW-1185">Reference proteome</keyword>
<evidence type="ECO:0000256" key="2">
    <source>
        <dbReference type="ARBA" id="ARBA00022801"/>
    </source>
</evidence>
<evidence type="ECO:0000256" key="1">
    <source>
        <dbReference type="ARBA" id="ARBA00011063"/>
    </source>
</evidence>
<evidence type="ECO:0000256" key="3">
    <source>
        <dbReference type="ARBA" id="ARBA00022912"/>
    </source>
</evidence>
<evidence type="ECO:0000313" key="5">
    <source>
        <dbReference type="EMBL" id="WQB69792.1"/>
    </source>
</evidence>
<dbReference type="EMBL" id="CP139779">
    <property type="protein sequence ID" value="WQB69792.1"/>
    <property type="molecule type" value="Genomic_DNA"/>
</dbReference>
<evidence type="ECO:0000259" key="4">
    <source>
        <dbReference type="SMART" id="SM00226"/>
    </source>
</evidence>
<dbReference type="InterPro" id="IPR050438">
    <property type="entry name" value="LMW_PTPase"/>
</dbReference>
<dbReference type="InterPro" id="IPR017867">
    <property type="entry name" value="Tyr_phospatase_low_mol_wt"/>
</dbReference>
<dbReference type="PANTHER" id="PTHR11717">
    <property type="entry name" value="LOW MOLECULAR WEIGHT PROTEIN TYROSINE PHOSPHATASE"/>
    <property type="match status" value="1"/>
</dbReference>
<keyword evidence="2" id="KW-0378">Hydrolase</keyword>
<dbReference type="Pfam" id="PF01451">
    <property type="entry name" value="LMWPc"/>
    <property type="match status" value="1"/>
</dbReference>
<dbReference type="RefSeq" id="WP_322409917.1">
    <property type="nucleotide sequence ID" value="NZ_CP139779.1"/>
</dbReference>
<name>A0ABZ0V861_9MICO</name>
<keyword evidence="3" id="KW-0904">Protein phosphatase</keyword>
<dbReference type="PANTHER" id="PTHR11717:SF31">
    <property type="entry name" value="LOW MOLECULAR WEIGHT PROTEIN-TYROSINE-PHOSPHATASE ETP-RELATED"/>
    <property type="match status" value="1"/>
</dbReference>
<sequence length="200" mass="21449">MFEILTVCTGNICRSPLAASLLTTRLAPLDVVVGSAGTRGLSDAPMTPETVELAHALGVAPDETARHRARFLRETHLDSPDVIFAMTRDHRREIVELAPSRMRSTFTIREFARLADSLTDDQLRASADAGGSSASARVRALSAAVASQRGLVLPPADPADDDVVDPYGRSWQTYQLSASQLEPAVNSTVRALKLAISVVE</sequence>
<reference evidence="5 6" key="1">
    <citation type="submission" date="2023-06" db="EMBL/GenBank/DDBJ databases">
        <title>Rock-solubilizing bacteria, Microbacterium invictum, promotes re-establishment of vegetation in rocky wasteland by accelerating rock bio-weathering and reshaping soil bacterial community.</title>
        <authorList>
            <person name="Liu C."/>
        </authorList>
    </citation>
    <scope>NUCLEOTIDE SEQUENCE [LARGE SCALE GENOMIC DNA]</scope>
    <source>
        <strain evidence="5 6">X-18</strain>
    </source>
</reference>
<dbReference type="Gene3D" id="3.40.50.2300">
    <property type="match status" value="1"/>
</dbReference>
<protein>
    <submittedName>
        <fullName evidence="5">Low molecular weight phosphatase family protein</fullName>
    </submittedName>
</protein>
<dbReference type="InterPro" id="IPR036196">
    <property type="entry name" value="Ptyr_pPase_sf"/>
</dbReference>
<organism evidence="5 6">
    <name type="scientific">Microbacterium invictum</name>
    <dbReference type="NCBI Taxonomy" id="515415"/>
    <lineage>
        <taxon>Bacteria</taxon>
        <taxon>Bacillati</taxon>
        <taxon>Actinomycetota</taxon>
        <taxon>Actinomycetes</taxon>
        <taxon>Micrococcales</taxon>
        <taxon>Microbacteriaceae</taxon>
        <taxon>Microbacterium</taxon>
    </lineage>
</organism>
<gene>
    <name evidence="5" type="ORF">T9R20_13980</name>
</gene>
<dbReference type="SMART" id="SM00226">
    <property type="entry name" value="LMWPc"/>
    <property type="match status" value="1"/>
</dbReference>
<dbReference type="SUPFAM" id="SSF52788">
    <property type="entry name" value="Phosphotyrosine protein phosphatases I"/>
    <property type="match status" value="1"/>
</dbReference>
<dbReference type="Proteomes" id="UP001324533">
    <property type="component" value="Chromosome"/>
</dbReference>
<dbReference type="PRINTS" id="PR00719">
    <property type="entry name" value="LMWPTPASE"/>
</dbReference>